<accession>A0ABR5JA95</accession>
<proteinExistence type="predicted"/>
<feature type="non-terminal residue" evidence="1">
    <location>
        <position position="1"/>
    </location>
</feature>
<keyword evidence="2" id="KW-1185">Reference proteome</keyword>
<gene>
    <name evidence="1" type="ORF">ADK38_09375</name>
</gene>
<evidence type="ECO:0008006" key="3">
    <source>
        <dbReference type="Google" id="ProtNLM"/>
    </source>
</evidence>
<name>A0ABR5JA95_9ACTN</name>
<dbReference type="Gene3D" id="1.10.357.10">
    <property type="entry name" value="Tetracycline Repressor, domain 2"/>
    <property type="match status" value="1"/>
</dbReference>
<comment type="caution">
    <text evidence="1">The sequence shown here is derived from an EMBL/GenBank/DDBJ whole genome shotgun (WGS) entry which is preliminary data.</text>
</comment>
<dbReference type="EMBL" id="LGUT01000784">
    <property type="protein sequence ID" value="KOG90329.1"/>
    <property type="molecule type" value="Genomic_DNA"/>
</dbReference>
<dbReference type="Proteomes" id="UP000037020">
    <property type="component" value="Unassembled WGS sequence"/>
</dbReference>
<reference evidence="1 2" key="1">
    <citation type="submission" date="2015-07" db="EMBL/GenBank/DDBJ databases">
        <authorList>
            <person name="Ju K.-S."/>
            <person name="Doroghazi J.R."/>
            <person name="Metcalf W.W."/>
        </authorList>
    </citation>
    <scope>NUCLEOTIDE SEQUENCE [LARGE SCALE GENOMIC DNA]</scope>
    <source>
        <strain evidence="1 2">NRRL B-3589</strain>
    </source>
</reference>
<organism evidence="1 2">
    <name type="scientific">Streptomyces varsoviensis</name>
    <dbReference type="NCBI Taxonomy" id="67373"/>
    <lineage>
        <taxon>Bacteria</taxon>
        <taxon>Bacillati</taxon>
        <taxon>Actinomycetota</taxon>
        <taxon>Actinomycetes</taxon>
        <taxon>Kitasatosporales</taxon>
        <taxon>Streptomycetaceae</taxon>
        <taxon>Streptomyces</taxon>
    </lineage>
</organism>
<sequence length="171" mass="18316">PKPTLFRYFPAKEDLVLERIADHQGESARVVRDRAPGQSPLAALRAHFHARLDAHDPITGLSDNPAARAYTDLLFTTPSLLARLLSYTDRDADELTSALLAAAPGLDASGLDASTARLSAGLILLAHRHLARENWRKLSDGLTPEAALADAHAAADRAYDMLTRGLGAGYG</sequence>
<evidence type="ECO:0000313" key="2">
    <source>
        <dbReference type="Proteomes" id="UP000037020"/>
    </source>
</evidence>
<protein>
    <recommendedName>
        <fullName evidence="3">TetR family transcriptional regulator</fullName>
    </recommendedName>
</protein>
<evidence type="ECO:0000313" key="1">
    <source>
        <dbReference type="EMBL" id="KOG90329.1"/>
    </source>
</evidence>